<dbReference type="RefSeq" id="WP_114296953.1">
    <property type="nucleotide sequence ID" value="NZ_QPJT01000005.1"/>
</dbReference>
<dbReference type="EMBL" id="QPJT01000005">
    <property type="protein sequence ID" value="RCX18411.1"/>
    <property type="molecule type" value="Genomic_DNA"/>
</dbReference>
<name>A0A369BAH8_9FIRM</name>
<gene>
    <name evidence="1" type="ORF">DFR58_105175</name>
</gene>
<dbReference type="Proteomes" id="UP000253034">
    <property type="component" value="Unassembled WGS sequence"/>
</dbReference>
<sequence>MYKFTCLRCYNCNSVIINLPESEVEKLNGLTFQCECCDYLNLLSNSRFIEAAKENLKSICSFS</sequence>
<evidence type="ECO:0000313" key="1">
    <source>
        <dbReference type="EMBL" id="RCX18411.1"/>
    </source>
</evidence>
<dbReference type="AlphaFoldDB" id="A0A369BAH8"/>
<evidence type="ECO:0000313" key="2">
    <source>
        <dbReference type="Proteomes" id="UP000253034"/>
    </source>
</evidence>
<keyword evidence="2" id="KW-1185">Reference proteome</keyword>
<protein>
    <recommendedName>
        <fullName evidence="3">Cysteine-rich KTR protein</fullName>
    </recommendedName>
</protein>
<comment type="caution">
    <text evidence="1">The sequence shown here is derived from an EMBL/GenBank/DDBJ whole genome shotgun (WGS) entry which is preliminary data.</text>
</comment>
<organism evidence="1 2">
    <name type="scientific">Anaerobacterium chartisolvens</name>
    <dbReference type="NCBI Taxonomy" id="1297424"/>
    <lineage>
        <taxon>Bacteria</taxon>
        <taxon>Bacillati</taxon>
        <taxon>Bacillota</taxon>
        <taxon>Clostridia</taxon>
        <taxon>Eubacteriales</taxon>
        <taxon>Oscillospiraceae</taxon>
        <taxon>Anaerobacterium</taxon>
    </lineage>
</organism>
<evidence type="ECO:0008006" key="3">
    <source>
        <dbReference type="Google" id="ProtNLM"/>
    </source>
</evidence>
<proteinExistence type="predicted"/>
<dbReference type="OrthoDB" id="2084160at2"/>
<accession>A0A369BAH8</accession>
<reference evidence="1 2" key="1">
    <citation type="submission" date="2018-07" db="EMBL/GenBank/DDBJ databases">
        <title>Genomic Encyclopedia of Type Strains, Phase IV (KMG-IV): sequencing the most valuable type-strain genomes for metagenomic binning, comparative biology and taxonomic classification.</title>
        <authorList>
            <person name="Goeker M."/>
        </authorList>
    </citation>
    <scope>NUCLEOTIDE SEQUENCE [LARGE SCALE GENOMIC DNA]</scope>
    <source>
        <strain evidence="1 2">DSM 27016</strain>
    </source>
</reference>